<evidence type="ECO:0000313" key="1">
    <source>
        <dbReference type="EMBL" id="AYV85980.1"/>
    </source>
</evidence>
<dbReference type="EMBL" id="MK072490">
    <property type="protein sequence ID" value="AYV85980.1"/>
    <property type="molecule type" value="Genomic_DNA"/>
</dbReference>
<sequence>MEFTLGFGIPANKVVYYNPGRNILSAVDLQEEPDFINEIIPVEGKLTTDFGVNPLFVATDRGTYHLLYAPLGPLGTSKVYDSEGNEPHFGKILSSLEIVIPDKSWRPIRLSPANIDSFNKFVESQEEKETNSNNSVTMHEMGNFGSRNGNYDDTSILQEIEKIKSRLENQSQKTPVVDPEISNLRRDVAQLYDILDALIRRVYSLYPINRQMPMRINNYELTEIPLDEYERMKRRGEISEDRIDPLLQPYISSHRSNNRIKTVISKSGKGYFVQCNIDPTTKNISLPQFKE</sequence>
<gene>
    <name evidence="1" type="ORF">Solivirus2_51</name>
</gene>
<name>A0A3G5AFL5_9VIRU</name>
<accession>A0A3G5AFL5</accession>
<proteinExistence type="predicted"/>
<protein>
    <submittedName>
        <fullName evidence="1">Uncharacterized protein</fullName>
    </submittedName>
</protein>
<organism evidence="1">
    <name type="scientific">Solivirus sp</name>
    <dbReference type="NCBI Taxonomy" id="2487772"/>
    <lineage>
        <taxon>Viruses</taxon>
        <taxon>Pithoviruses</taxon>
    </lineage>
</organism>
<reference evidence="1" key="1">
    <citation type="submission" date="2018-10" db="EMBL/GenBank/DDBJ databases">
        <title>Hidden diversity of soil giant viruses.</title>
        <authorList>
            <person name="Schulz F."/>
            <person name="Alteio L."/>
            <person name="Goudeau D."/>
            <person name="Ryan E.M."/>
            <person name="Malmstrom R.R."/>
            <person name="Blanchard J."/>
            <person name="Woyke T."/>
        </authorList>
    </citation>
    <scope>NUCLEOTIDE SEQUENCE</scope>
    <source>
        <strain evidence="1">SOV1</strain>
    </source>
</reference>